<dbReference type="InterPro" id="IPR045809">
    <property type="entry name" value="MobI"/>
</dbReference>
<dbReference type="Pfam" id="PF19456">
    <property type="entry name" value="MobI"/>
    <property type="match status" value="1"/>
</dbReference>
<dbReference type="Proteomes" id="UP000198640">
    <property type="component" value="Unassembled WGS sequence"/>
</dbReference>
<dbReference type="EMBL" id="FNOY01000069">
    <property type="protein sequence ID" value="SDY84641.1"/>
    <property type="molecule type" value="Genomic_DNA"/>
</dbReference>
<gene>
    <name evidence="1" type="ORF">SAMN05421881_10692</name>
</gene>
<evidence type="ECO:0000313" key="2">
    <source>
        <dbReference type="Proteomes" id="UP000198640"/>
    </source>
</evidence>
<organism evidence="1 2">
    <name type="scientific">Nitrosomonas halophila</name>
    <dbReference type="NCBI Taxonomy" id="44576"/>
    <lineage>
        <taxon>Bacteria</taxon>
        <taxon>Pseudomonadati</taxon>
        <taxon>Pseudomonadota</taxon>
        <taxon>Betaproteobacteria</taxon>
        <taxon>Nitrosomonadales</taxon>
        <taxon>Nitrosomonadaceae</taxon>
        <taxon>Nitrosomonas</taxon>
    </lineage>
</organism>
<protein>
    <submittedName>
        <fullName evidence="1">Uncharacterized protein</fullName>
    </submittedName>
</protein>
<dbReference type="AlphaFoldDB" id="A0A1H3N6Q1"/>
<accession>A0A1H3N6Q1</accession>
<proteinExistence type="predicted"/>
<reference evidence="1 2" key="1">
    <citation type="submission" date="2016-10" db="EMBL/GenBank/DDBJ databases">
        <authorList>
            <person name="de Groot N.N."/>
        </authorList>
    </citation>
    <scope>NUCLEOTIDE SEQUENCE [LARGE SCALE GENOMIC DNA]</scope>
    <source>
        <strain evidence="1 2">Nm1</strain>
    </source>
</reference>
<name>A0A1H3N6Q1_9PROT</name>
<keyword evidence="2" id="KW-1185">Reference proteome</keyword>
<sequence>MSMESLEAITASIEKRIGELEAMASDIVDRYWEQVMRFENSNPGWKNKSGLRLRCYRKGNYLRIEWTGLKWYGAKAGGSGPVLKYIPKGKGAHIYPLSRIFGYAKEWEKPLIEATEKKLAWIRREAFHLNKALFSIRYAKAVAMQAELVEE</sequence>
<evidence type="ECO:0000313" key="1">
    <source>
        <dbReference type="EMBL" id="SDY84641.1"/>
    </source>
</evidence>